<evidence type="ECO:0000256" key="3">
    <source>
        <dbReference type="ARBA" id="ARBA00023315"/>
    </source>
</evidence>
<dbReference type="PANTHER" id="PTHR37817">
    <property type="entry name" value="N-ACETYLTRANSFERASE EIS"/>
    <property type="match status" value="1"/>
</dbReference>
<keyword evidence="3 4" id="KW-0012">Acyltransferase</keyword>
<keyword evidence="2 4" id="KW-0808">Transferase</keyword>
<accession>A0A941IIV4</accession>
<reference evidence="6" key="1">
    <citation type="submission" date="2021-04" db="EMBL/GenBank/DDBJ databases">
        <title>Genome based classification of Actinospica acidithermotolerans sp. nov., an actinobacterium isolated from an Indonesian hot spring.</title>
        <authorList>
            <person name="Kusuma A.B."/>
            <person name="Putra K.E."/>
            <person name="Nafisah S."/>
            <person name="Loh J."/>
            <person name="Nouioui I."/>
            <person name="Goodfellow M."/>
        </authorList>
    </citation>
    <scope>NUCLEOTIDE SEQUENCE</scope>
    <source>
        <strain evidence="6">MGRD01-02</strain>
    </source>
</reference>
<dbReference type="Pfam" id="PF13530">
    <property type="entry name" value="SCP2_2"/>
    <property type="match status" value="1"/>
</dbReference>
<dbReference type="NCBIfam" id="NF002367">
    <property type="entry name" value="PRK01346.1-4"/>
    <property type="match status" value="1"/>
</dbReference>
<dbReference type="HAMAP" id="MF_01812">
    <property type="entry name" value="Eis"/>
    <property type="match status" value="1"/>
</dbReference>
<dbReference type="InterPro" id="IPR051554">
    <property type="entry name" value="Acetyltransferase_Eis"/>
</dbReference>
<dbReference type="EMBL" id="JAGSOH010000029">
    <property type="protein sequence ID" value="MBR7827187.1"/>
    <property type="molecule type" value="Genomic_DNA"/>
</dbReference>
<dbReference type="PROSITE" id="PS51186">
    <property type="entry name" value="GNAT"/>
    <property type="match status" value="1"/>
</dbReference>
<name>A0A941IIV4_9ACTN</name>
<dbReference type="SUPFAM" id="SSF55718">
    <property type="entry name" value="SCP-like"/>
    <property type="match status" value="1"/>
</dbReference>
<dbReference type="InterPro" id="IPR025559">
    <property type="entry name" value="Eis_dom"/>
</dbReference>
<evidence type="ECO:0000259" key="5">
    <source>
        <dbReference type="PROSITE" id="PS51186"/>
    </source>
</evidence>
<evidence type="ECO:0000313" key="7">
    <source>
        <dbReference type="Proteomes" id="UP000676325"/>
    </source>
</evidence>
<dbReference type="CDD" id="cd04301">
    <property type="entry name" value="NAT_SF"/>
    <property type="match status" value="1"/>
</dbReference>
<dbReference type="InterPro" id="IPR016181">
    <property type="entry name" value="Acyl_CoA_acyltransferase"/>
</dbReference>
<evidence type="ECO:0000256" key="2">
    <source>
        <dbReference type="ARBA" id="ARBA00022679"/>
    </source>
</evidence>
<dbReference type="SUPFAM" id="SSF55729">
    <property type="entry name" value="Acyl-CoA N-acyltransferases (Nat)"/>
    <property type="match status" value="1"/>
</dbReference>
<feature type="binding site" evidence="4">
    <location>
        <begin position="83"/>
        <end position="85"/>
    </location>
    <ligand>
        <name>acetyl-CoA</name>
        <dbReference type="ChEBI" id="CHEBI:57288"/>
    </ligand>
</feature>
<dbReference type="PANTHER" id="PTHR37817:SF1">
    <property type="entry name" value="N-ACETYLTRANSFERASE EIS"/>
    <property type="match status" value="1"/>
</dbReference>
<proteinExistence type="inferred from homology"/>
<feature type="domain" description="N-acetyltransferase" evidence="5">
    <location>
        <begin position="3"/>
        <end position="152"/>
    </location>
</feature>
<keyword evidence="7" id="KW-1185">Reference proteome</keyword>
<dbReference type="GO" id="GO:0034069">
    <property type="term" value="F:aminoglycoside N-acetyltransferase activity"/>
    <property type="evidence" value="ECO:0007669"/>
    <property type="project" value="TreeGrafter"/>
</dbReference>
<gene>
    <name evidence="6" type="ORF">KDK95_12790</name>
</gene>
<dbReference type="InterPro" id="IPR000182">
    <property type="entry name" value="GNAT_dom"/>
</dbReference>
<dbReference type="Pfam" id="PF17668">
    <property type="entry name" value="Acetyltransf_17"/>
    <property type="match status" value="1"/>
</dbReference>
<sequence>MAIEVRNVRTDEEFNAWCDAMDVGFYLPQHRGEGPRRRERYQDLGRVWAGFDGDQLVGTLASLDLRLTVPGRAQIPLDGISAVTVAATHRRQGLARQLMAAELGRAKERGESIAALVAAEYPIYGRFGFGPATETAQWLVDARDLRFRRELPGRIELIDAAAARFEAAALYDRVRADGVGMVSREGWRWDRDTGQSPRDGDAPAKSVLHAVCRDERGQIVGYAAYRFTEKWTNQRPDNTLHVVALIATDPVYEARLWKHLADHDWVTNIVGPEFDRADAIWRDLLVDRRMAVPANGWDFLWLRVLDPAAALAARTYARADRIVLRVEDKDGYAAGTYALQAEADGGARCALTLEPADVTLPVDRLGSIYLGGFTAARLAASGLVEEHTSGAVERLSALFAVGIAPHNPMIF</sequence>
<feature type="binding site" evidence="4">
    <location>
        <begin position="91"/>
        <end position="96"/>
    </location>
    <ligand>
        <name>acetyl-CoA</name>
        <dbReference type="ChEBI" id="CHEBI:57288"/>
    </ligand>
</feature>
<dbReference type="Gene3D" id="3.30.1050.10">
    <property type="entry name" value="SCP2 sterol-binding domain"/>
    <property type="match status" value="1"/>
</dbReference>
<dbReference type="Pfam" id="PF13527">
    <property type="entry name" value="Acetyltransf_9"/>
    <property type="match status" value="1"/>
</dbReference>
<dbReference type="RefSeq" id="WP_212518331.1">
    <property type="nucleotide sequence ID" value="NZ_JAGSOH010000029.1"/>
</dbReference>
<comment type="caution">
    <text evidence="4">Lacks conserved residue(s) required for the propagation of feature annotation.</text>
</comment>
<dbReference type="Gene3D" id="3.40.630.30">
    <property type="match status" value="2"/>
</dbReference>
<feature type="active site" description="Proton donor" evidence="4">
    <location>
        <position position="124"/>
    </location>
</feature>
<dbReference type="AlphaFoldDB" id="A0A941IIV4"/>
<feature type="active site" description="Proton acceptor; via carboxylate" evidence="4">
    <location>
        <position position="411"/>
    </location>
</feature>
<dbReference type="GO" id="GO:0030649">
    <property type="term" value="P:aminoglycoside antibiotic catabolic process"/>
    <property type="evidence" value="ECO:0007669"/>
    <property type="project" value="TreeGrafter"/>
</dbReference>
<comment type="subunit">
    <text evidence="4">Homohexamer; trimer of dimers.</text>
</comment>
<dbReference type="InterPro" id="IPR041380">
    <property type="entry name" value="Acetyltransf_17"/>
</dbReference>
<comment type="similarity">
    <text evidence="1 4">Belongs to the acetyltransferase Eis family.</text>
</comment>
<evidence type="ECO:0000313" key="6">
    <source>
        <dbReference type="EMBL" id="MBR7827187.1"/>
    </source>
</evidence>
<evidence type="ECO:0000256" key="1">
    <source>
        <dbReference type="ARBA" id="ARBA00009213"/>
    </source>
</evidence>
<dbReference type="Proteomes" id="UP000676325">
    <property type="component" value="Unassembled WGS sequence"/>
</dbReference>
<protein>
    <submittedName>
        <fullName evidence="6">GNAT family N-acetyltransferase</fullName>
        <ecNumber evidence="6">2.3.1.-</ecNumber>
    </submittedName>
</protein>
<comment type="caution">
    <text evidence="6">The sequence shown here is derived from an EMBL/GenBank/DDBJ whole genome shotgun (WGS) entry which is preliminary data.</text>
</comment>
<organism evidence="6 7">
    <name type="scientific">Actinospica acidithermotolerans</name>
    <dbReference type="NCBI Taxonomy" id="2828514"/>
    <lineage>
        <taxon>Bacteria</taxon>
        <taxon>Bacillati</taxon>
        <taxon>Actinomycetota</taxon>
        <taxon>Actinomycetes</taxon>
        <taxon>Catenulisporales</taxon>
        <taxon>Actinospicaceae</taxon>
        <taxon>Actinospica</taxon>
    </lineage>
</organism>
<dbReference type="InterPro" id="IPR022902">
    <property type="entry name" value="NAcTrfase_Eis"/>
</dbReference>
<evidence type="ECO:0000256" key="4">
    <source>
        <dbReference type="HAMAP-Rule" id="MF_01812"/>
    </source>
</evidence>
<dbReference type="InterPro" id="IPR036527">
    <property type="entry name" value="SCP2_sterol-bd_dom_sf"/>
</dbReference>
<dbReference type="EC" id="2.3.1.-" evidence="6"/>